<dbReference type="EMBL" id="LXQA010380885">
    <property type="protein sequence ID" value="MCI48056.1"/>
    <property type="molecule type" value="Genomic_DNA"/>
</dbReference>
<name>A0A392SJK8_9FABA</name>
<reference evidence="1 2" key="1">
    <citation type="journal article" date="2018" name="Front. Plant Sci.">
        <title>Red Clover (Trifolium pratense) and Zigzag Clover (T. medium) - A Picture of Genomic Similarities and Differences.</title>
        <authorList>
            <person name="Dluhosova J."/>
            <person name="Istvanek J."/>
            <person name="Nedelnik J."/>
            <person name="Repkova J."/>
        </authorList>
    </citation>
    <scope>NUCLEOTIDE SEQUENCE [LARGE SCALE GENOMIC DNA]</scope>
    <source>
        <strain evidence="2">cv. 10/8</strain>
        <tissue evidence="1">Leaf</tissue>
    </source>
</reference>
<sequence length="35" mass="4227">FWCLKEITNPSKCNFCLNDHRNDIRDTCNWLLNKA</sequence>
<evidence type="ECO:0000313" key="1">
    <source>
        <dbReference type="EMBL" id="MCI48056.1"/>
    </source>
</evidence>
<proteinExistence type="predicted"/>
<evidence type="ECO:0000313" key="2">
    <source>
        <dbReference type="Proteomes" id="UP000265520"/>
    </source>
</evidence>
<dbReference type="Proteomes" id="UP000265520">
    <property type="component" value="Unassembled WGS sequence"/>
</dbReference>
<organism evidence="1 2">
    <name type="scientific">Trifolium medium</name>
    <dbReference type="NCBI Taxonomy" id="97028"/>
    <lineage>
        <taxon>Eukaryota</taxon>
        <taxon>Viridiplantae</taxon>
        <taxon>Streptophyta</taxon>
        <taxon>Embryophyta</taxon>
        <taxon>Tracheophyta</taxon>
        <taxon>Spermatophyta</taxon>
        <taxon>Magnoliopsida</taxon>
        <taxon>eudicotyledons</taxon>
        <taxon>Gunneridae</taxon>
        <taxon>Pentapetalae</taxon>
        <taxon>rosids</taxon>
        <taxon>fabids</taxon>
        <taxon>Fabales</taxon>
        <taxon>Fabaceae</taxon>
        <taxon>Papilionoideae</taxon>
        <taxon>50 kb inversion clade</taxon>
        <taxon>NPAAA clade</taxon>
        <taxon>Hologalegina</taxon>
        <taxon>IRL clade</taxon>
        <taxon>Trifolieae</taxon>
        <taxon>Trifolium</taxon>
    </lineage>
</organism>
<accession>A0A392SJK8</accession>
<protein>
    <submittedName>
        <fullName evidence="1">Uncharacterized protein</fullName>
    </submittedName>
</protein>
<dbReference type="AlphaFoldDB" id="A0A392SJK8"/>
<comment type="caution">
    <text evidence="1">The sequence shown here is derived from an EMBL/GenBank/DDBJ whole genome shotgun (WGS) entry which is preliminary data.</text>
</comment>
<keyword evidence="2" id="KW-1185">Reference proteome</keyword>
<feature type="non-terminal residue" evidence="1">
    <location>
        <position position="1"/>
    </location>
</feature>